<feature type="signal peptide" evidence="1">
    <location>
        <begin position="1"/>
        <end position="23"/>
    </location>
</feature>
<evidence type="ECO:0000256" key="1">
    <source>
        <dbReference type="SAM" id="SignalP"/>
    </source>
</evidence>
<sequence>MASRWALIAVVSCLIIEARPASAEIDISISSTAIPVGGTVELQVTNAFAPLPLSGMSWLESIYPAGSQISVSADDFAANGSISYNAPGSEELTGSDIFSFASGIGFSLPLLFTYNHAGLYKIDYDYSFTEMENLIGAVFDGSGNLIAGPDLENPPPVLETGSGSLLIRVGSVPETSTWTMIMLGFVGLGLFRRRQGCQAIFAS</sequence>
<name>A0A9X1RM13_9BRAD</name>
<dbReference type="RefSeq" id="WP_237892017.1">
    <property type="nucleotide sequence ID" value="NZ_JAKLTY010000047.1"/>
</dbReference>
<evidence type="ECO:0000313" key="2">
    <source>
        <dbReference type="EMBL" id="MCG2632695.1"/>
    </source>
</evidence>
<dbReference type="AlphaFoldDB" id="A0A9X1RM13"/>
<evidence type="ECO:0008006" key="4">
    <source>
        <dbReference type="Google" id="ProtNLM"/>
    </source>
</evidence>
<feature type="chain" id="PRO_5040975316" description="PEP-CTERM protein-sorting domain-containing protein" evidence="1">
    <location>
        <begin position="24"/>
        <end position="203"/>
    </location>
</feature>
<reference evidence="2" key="1">
    <citation type="submission" date="2022-01" db="EMBL/GenBank/DDBJ databases">
        <title>Genome sequnece data of strain Bradyrhizobium sp. nov.</title>
        <authorList>
            <person name="Zhang J."/>
        </authorList>
    </citation>
    <scope>NUCLEOTIDE SEQUENCE</scope>
    <source>
        <strain evidence="2">WYCCWR 13023</strain>
    </source>
</reference>
<proteinExistence type="predicted"/>
<dbReference type="Proteomes" id="UP001139054">
    <property type="component" value="Unassembled WGS sequence"/>
</dbReference>
<evidence type="ECO:0000313" key="3">
    <source>
        <dbReference type="Proteomes" id="UP001139054"/>
    </source>
</evidence>
<keyword evidence="1" id="KW-0732">Signal</keyword>
<organism evidence="2 3">
    <name type="scientific">Bradyrhizobium zhengyangense</name>
    <dbReference type="NCBI Taxonomy" id="2911009"/>
    <lineage>
        <taxon>Bacteria</taxon>
        <taxon>Pseudomonadati</taxon>
        <taxon>Pseudomonadota</taxon>
        <taxon>Alphaproteobacteria</taxon>
        <taxon>Hyphomicrobiales</taxon>
        <taxon>Nitrobacteraceae</taxon>
        <taxon>Bradyrhizobium</taxon>
    </lineage>
</organism>
<accession>A0A9X1RM13</accession>
<dbReference type="EMBL" id="JAKLTY010000047">
    <property type="protein sequence ID" value="MCG2632695.1"/>
    <property type="molecule type" value="Genomic_DNA"/>
</dbReference>
<protein>
    <recommendedName>
        <fullName evidence="4">PEP-CTERM protein-sorting domain-containing protein</fullName>
    </recommendedName>
</protein>
<gene>
    <name evidence="2" type="ORF">L6654_39530</name>
</gene>
<comment type="caution">
    <text evidence="2">The sequence shown here is derived from an EMBL/GenBank/DDBJ whole genome shotgun (WGS) entry which is preliminary data.</text>
</comment>